<dbReference type="OMA" id="YIQCTIR"/>
<dbReference type="EMBL" id="CH981527">
    <property type="protein sequence ID" value="EDK45360.1"/>
    <property type="molecule type" value="Genomic_DNA"/>
</dbReference>
<evidence type="ECO:0000313" key="2">
    <source>
        <dbReference type="Proteomes" id="UP000001996"/>
    </source>
</evidence>
<reference evidence="1 2" key="1">
    <citation type="journal article" date="2009" name="Nature">
        <title>Evolution of pathogenicity and sexual reproduction in eight Candida genomes.</title>
        <authorList>
            <person name="Butler G."/>
            <person name="Rasmussen M.D."/>
            <person name="Lin M.F."/>
            <person name="Santos M.A."/>
            <person name="Sakthikumar S."/>
            <person name="Munro C.A."/>
            <person name="Rheinbay E."/>
            <person name="Grabherr M."/>
            <person name="Forche A."/>
            <person name="Reedy J.L."/>
            <person name="Agrafioti I."/>
            <person name="Arnaud M.B."/>
            <person name="Bates S."/>
            <person name="Brown A.J."/>
            <person name="Brunke S."/>
            <person name="Costanzo M.C."/>
            <person name="Fitzpatrick D.A."/>
            <person name="de Groot P.W."/>
            <person name="Harris D."/>
            <person name="Hoyer L.L."/>
            <person name="Hube B."/>
            <person name="Klis F.M."/>
            <person name="Kodira C."/>
            <person name="Lennard N."/>
            <person name="Logue M.E."/>
            <person name="Martin R."/>
            <person name="Neiman A.M."/>
            <person name="Nikolaou E."/>
            <person name="Quail M.A."/>
            <person name="Quinn J."/>
            <person name="Santos M.C."/>
            <person name="Schmitzberger F.F."/>
            <person name="Sherlock G."/>
            <person name="Shah P."/>
            <person name="Silverstein K.A."/>
            <person name="Skrzypek M.S."/>
            <person name="Soll D."/>
            <person name="Staggs R."/>
            <person name="Stansfield I."/>
            <person name="Stumpf M.P."/>
            <person name="Sudbery P.E."/>
            <person name="Srikantha T."/>
            <person name="Zeng Q."/>
            <person name="Berman J."/>
            <person name="Berriman M."/>
            <person name="Heitman J."/>
            <person name="Gow N.A."/>
            <person name="Lorenz M.C."/>
            <person name="Birren B.W."/>
            <person name="Kellis M."/>
            <person name="Cuomo C.A."/>
        </authorList>
    </citation>
    <scope>NUCLEOTIDE SEQUENCE [LARGE SCALE GENOMIC DNA]</scope>
    <source>
        <strain evidence="2">ATCC 11503 / BCRC 21390 / CBS 2605 / JCM 1781 / NBRC 1676 / NRRL YB-4239</strain>
    </source>
</reference>
<keyword evidence="2" id="KW-1185">Reference proteome</keyword>
<dbReference type="GeneID" id="5232880"/>
<name>A5E1Q2_LODEL</name>
<gene>
    <name evidence="1" type="ORF">LELG_03539</name>
</gene>
<organism evidence="1 2">
    <name type="scientific">Lodderomyces elongisporus (strain ATCC 11503 / CBS 2605 / JCM 1781 / NBRC 1676 / NRRL YB-4239)</name>
    <name type="common">Yeast</name>
    <name type="synonym">Saccharomyces elongisporus</name>
    <dbReference type="NCBI Taxonomy" id="379508"/>
    <lineage>
        <taxon>Eukaryota</taxon>
        <taxon>Fungi</taxon>
        <taxon>Dikarya</taxon>
        <taxon>Ascomycota</taxon>
        <taxon>Saccharomycotina</taxon>
        <taxon>Pichiomycetes</taxon>
        <taxon>Debaryomycetaceae</taxon>
        <taxon>Candida/Lodderomyces clade</taxon>
        <taxon>Lodderomyces</taxon>
    </lineage>
</organism>
<dbReference type="HOGENOM" id="CLU_1250873_0_0_1"/>
<protein>
    <submittedName>
        <fullName evidence="1">Uncharacterized protein</fullName>
    </submittedName>
</protein>
<dbReference type="KEGG" id="lel:PVL30_003028"/>
<dbReference type="InParanoid" id="A5E1Q2"/>
<sequence>MDDTIEQLSCRVETLKSKLANQKPKSLVEQLNDLNLRLNKLYDSNPDYKKLEKLISDLRIKSKCQQVINSYLKKEYNKIENDKVEHDDKDKNKEESFAQQLKEEELLLYYGDIIAQYPAMVELEQMGYQSLIDKINTFISNRNFRPNIINVPDILRARENAITDIQTWHTMLLLKSMTIYEKYMDLIINSNRFWTETENKLTEYSRTLRKLQREGKQTDRY</sequence>
<dbReference type="OrthoDB" id="4084909at2759"/>
<accession>A5E1Q2</accession>
<evidence type="ECO:0000313" key="1">
    <source>
        <dbReference type="EMBL" id="EDK45360.1"/>
    </source>
</evidence>
<proteinExistence type="predicted"/>
<dbReference type="AlphaFoldDB" id="A5E1Q2"/>
<dbReference type="Proteomes" id="UP000001996">
    <property type="component" value="Unassembled WGS sequence"/>
</dbReference>